<dbReference type="InParanoid" id="A0A6L2PZM5"/>
<feature type="domain" description="Replication protein A C-terminal" evidence="7">
    <location>
        <begin position="171"/>
        <end position="254"/>
    </location>
</feature>
<dbReference type="GO" id="GO:0006260">
    <property type="term" value="P:DNA replication"/>
    <property type="evidence" value="ECO:0007669"/>
    <property type="project" value="UniProtKB-KW"/>
</dbReference>
<evidence type="ECO:0000313" key="8">
    <source>
        <dbReference type="EMBL" id="GFG36018.1"/>
    </source>
</evidence>
<dbReference type="GO" id="GO:0003697">
    <property type="term" value="F:single-stranded DNA binding"/>
    <property type="evidence" value="ECO:0007669"/>
    <property type="project" value="TreeGrafter"/>
</dbReference>
<keyword evidence="9" id="KW-1185">Reference proteome</keyword>
<dbReference type="GO" id="GO:0000724">
    <property type="term" value="P:double-strand break repair via homologous recombination"/>
    <property type="evidence" value="ECO:0007669"/>
    <property type="project" value="TreeGrafter"/>
</dbReference>
<accession>A0A6L2PZM5</accession>
<keyword evidence="3" id="KW-0235">DNA replication</keyword>
<dbReference type="InterPro" id="IPR014646">
    <property type="entry name" value="Rfa2/RPA32"/>
</dbReference>
<dbReference type="PIRSF" id="PIRSF036949">
    <property type="entry name" value="RPA32"/>
    <property type="match status" value="1"/>
</dbReference>
<keyword evidence="5" id="KW-0539">Nucleus</keyword>
<dbReference type="InterPro" id="IPR036388">
    <property type="entry name" value="WH-like_DNA-bd_sf"/>
</dbReference>
<dbReference type="Pfam" id="PF08784">
    <property type="entry name" value="RPA_C"/>
    <property type="match status" value="1"/>
</dbReference>
<dbReference type="SUPFAM" id="SSF46785">
    <property type="entry name" value="Winged helix' DNA-binding domain"/>
    <property type="match status" value="1"/>
</dbReference>
<dbReference type="SUPFAM" id="SSF50249">
    <property type="entry name" value="Nucleic acid-binding proteins"/>
    <property type="match status" value="1"/>
</dbReference>
<dbReference type="PANTHER" id="PTHR13989:SF16">
    <property type="entry name" value="REPLICATION PROTEIN A2"/>
    <property type="match status" value="1"/>
</dbReference>
<dbReference type="OrthoDB" id="25571at2759"/>
<dbReference type="InterPro" id="IPR040260">
    <property type="entry name" value="RFA2-like"/>
</dbReference>
<organism evidence="8 9">
    <name type="scientific">Coptotermes formosanus</name>
    <name type="common">Formosan subterranean termite</name>
    <dbReference type="NCBI Taxonomy" id="36987"/>
    <lineage>
        <taxon>Eukaryota</taxon>
        <taxon>Metazoa</taxon>
        <taxon>Ecdysozoa</taxon>
        <taxon>Arthropoda</taxon>
        <taxon>Hexapoda</taxon>
        <taxon>Insecta</taxon>
        <taxon>Pterygota</taxon>
        <taxon>Neoptera</taxon>
        <taxon>Polyneoptera</taxon>
        <taxon>Dictyoptera</taxon>
        <taxon>Blattodea</taxon>
        <taxon>Blattoidea</taxon>
        <taxon>Termitoidae</taxon>
        <taxon>Rhinotermitidae</taxon>
        <taxon>Coptotermes</taxon>
    </lineage>
</organism>
<gene>
    <name evidence="8" type="ORF">Cfor_03598</name>
</gene>
<reference evidence="9" key="1">
    <citation type="submission" date="2020-01" db="EMBL/GenBank/DDBJ databases">
        <title>Draft genome sequence of the Termite Coptotermes fromosanus.</title>
        <authorList>
            <person name="Itakura S."/>
            <person name="Yosikawa Y."/>
            <person name="Umezawa K."/>
        </authorList>
    </citation>
    <scope>NUCLEOTIDE SEQUENCE [LARGE SCALE GENOMIC DNA]</scope>
</reference>
<feature type="compositionally biased region" description="Polar residues" evidence="6">
    <location>
        <begin position="14"/>
        <end position="23"/>
    </location>
</feature>
<dbReference type="GO" id="GO:0006289">
    <property type="term" value="P:nucleotide-excision repair"/>
    <property type="evidence" value="ECO:0007669"/>
    <property type="project" value="TreeGrafter"/>
</dbReference>
<evidence type="ECO:0000313" key="9">
    <source>
        <dbReference type="Proteomes" id="UP000502823"/>
    </source>
</evidence>
<dbReference type="EMBL" id="BLKM01000588">
    <property type="protein sequence ID" value="GFG36018.1"/>
    <property type="molecule type" value="Genomic_DNA"/>
</dbReference>
<evidence type="ECO:0000256" key="6">
    <source>
        <dbReference type="SAM" id="MobiDB-lite"/>
    </source>
</evidence>
<evidence type="ECO:0000256" key="3">
    <source>
        <dbReference type="ARBA" id="ARBA00022705"/>
    </source>
</evidence>
<evidence type="ECO:0000256" key="4">
    <source>
        <dbReference type="ARBA" id="ARBA00023125"/>
    </source>
</evidence>
<dbReference type="PANTHER" id="PTHR13989">
    <property type="entry name" value="REPLICATION PROTEIN A-RELATED"/>
    <property type="match status" value="1"/>
</dbReference>
<proteinExistence type="inferred from homology"/>
<comment type="caution">
    <text evidence="8">The sequence shown here is derived from an EMBL/GenBank/DDBJ whole genome shotgun (WGS) entry which is preliminary data.</text>
</comment>
<comment type="subcellular location">
    <subcellularLocation>
        <location evidence="1">Nucleus</location>
    </subcellularLocation>
</comment>
<dbReference type="AlphaFoldDB" id="A0A6L2PZM5"/>
<name>A0A6L2PZM5_COPFO</name>
<keyword evidence="4" id="KW-0238">DNA-binding</keyword>
<dbReference type="CDD" id="cd04478">
    <property type="entry name" value="RPA2_DBD_D"/>
    <property type="match status" value="1"/>
</dbReference>
<evidence type="ECO:0000256" key="2">
    <source>
        <dbReference type="ARBA" id="ARBA00007815"/>
    </source>
</evidence>
<dbReference type="GO" id="GO:0000781">
    <property type="term" value="C:chromosome, telomeric region"/>
    <property type="evidence" value="ECO:0007669"/>
    <property type="project" value="TreeGrafter"/>
</dbReference>
<evidence type="ECO:0000259" key="7">
    <source>
        <dbReference type="Pfam" id="PF08784"/>
    </source>
</evidence>
<dbReference type="InterPro" id="IPR012340">
    <property type="entry name" value="NA-bd_OB-fold"/>
</dbReference>
<sequence length="261" mass="28791">MWDSKGYGGDQGGFFNSPSQYASPSKKEDKTGRRVQNVVPVTIRQVLESHEAGLKIGNLDVHILTLVALVRRVEVSSTKVSYLLDDCTGGLTGVFWLESADGDEEQVIPPVVENTYCRIYGSVRSNQGKKYIFIYRIMNLEDLNELTRHILEVMYSGLKIQKMETSVMNMATATISSNSLSNSFVAMPTTGQPGGPSNQNLVYSTILKCSRGDIGAPKGDIIKALAGKMSAKDITNILEFLIVEGHIYTTHDDDHFRCTEN</sequence>
<comment type="similarity">
    <text evidence="2">Belongs to the replication factor A protein 2 family.</text>
</comment>
<dbReference type="FunCoup" id="A0A6L2PZM5">
    <property type="interactions" value="1091"/>
</dbReference>
<dbReference type="Gene3D" id="1.10.10.10">
    <property type="entry name" value="Winged helix-like DNA-binding domain superfamily/Winged helix DNA-binding domain"/>
    <property type="match status" value="1"/>
</dbReference>
<dbReference type="InterPro" id="IPR036390">
    <property type="entry name" value="WH_DNA-bd_sf"/>
</dbReference>
<evidence type="ECO:0000256" key="5">
    <source>
        <dbReference type="ARBA" id="ARBA00023242"/>
    </source>
</evidence>
<dbReference type="GO" id="GO:0035861">
    <property type="term" value="C:site of double-strand break"/>
    <property type="evidence" value="ECO:0007669"/>
    <property type="project" value="TreeGrafter"/>
</dbReference>
<dbReference type="GO" id="GO:0005662">
    <property type="term" value="C:DNA replication factor A complex"/>
    <property type="evidence" value="ECO:0007669"/>
    <property type="project" value="TreeGrafter"/>
</dbReference>
<feature type="compositionally biased region" description="Gly residues" evidence="6">
    <location>
        <begin position="1"/>
        <end position="12"/>
    </location>
</feature>
<feature type="region of interest" description="Disordered" evidence="6">
    <location>
        <begin position="1"/>
        <end position="34"/>
    </location>
</feature>
<dbReference type="InterPro" id="IPR014892">
    <property type="entry name" value="RPA_C"/>
</dbReference>
<evidence type="ECO:0000256" key="1">
    <source>
        <dbReference type="ARBA" id="ARBA00004123"/>
    </source>
</evidence>
<dbReference type="Proteomes" id="UP000502823">
    <property type="component" value="Unassembled WGS sequence"/>
</dbReference>
<dbReference type="Gene3D" id="2.40.50.140">
    <property type="entry name" value="Nucleic acid-binding proteins"/>
    <property type="match status" value="1"/>
</dbReference>
<protein>
    <recommendedName>
        <fullName evidence="7">Replication protein A C-terminal domain-containing protein</fullName>
    </recommendedName>
</protein>